<evidence type="ECO:0000256" key="2">
    <source>
        <dbReference type="ARBA" id="ARBA00012438"/>
    </source>
</evidence>
<keyword evidence="10" id="KW-0812">Transmembrane</keyword>
<gene>
    <name evidence="12" type="ORF">ABID16_003190</name>
</gene>
<comment type="caution">
    <text evidence="12">The sequence shown here is derived from an EMBL/GenBank/DDBJ whole genome shotgun (WGS) entry which is preliminary data.</text>
</comment>
<dbReference type="InterPro" id="IPR050351">
    <property type="entry name" value="BphY/WalK/GraS-like"/>
</dbReference>
<keyword evidence="3" id="KW-0597">Phosphoprotein</keyword>
<dbReference type="SUPFAM" id="SSF47384">
    <property type="entry name" value="Homodimeric domain of signal transducing histidine kinase"/>
    <property type="match status" value="1"/>
</dbReference>
<evidence type="ECO:0000256" key="10">
    <source>
        <dbReference type="SAM" id="Phobius"/>
    </source>
</evidence>
<evidence type="ECO:0000256" key="1">
    <source>
        <dbReference type="ARBA" id="ARBA00000085"/>
    </source>
</evidence>
<dbReference type="Pfam" id="PF02518">
    <property type="entry name" value="HATPase_c"/>
    <property type="match status" value="1"/>
</dbReference>
<proteinExistence type="predicted"/>
<keyword evidence="6 12" id="KW-0418">Kinase</keyword>
<dbReference type="SMART" id="SM00387">
    <property type="entry name" value="HATPase_c"/>
    <property type="match status" value="1"/>
</dbReference>
<dbReference type="InterPro" id="IPR004358">
    <property type="entry name" value="Sig_transdc_His_kin-like_C"/>
</dbReference>
<dbReference type="CDD" id="cd00082">
    <property type="entry name" value="HisKA"/>
    <property type="match status" value="1"/>
</dbReference>
<dbReference type="PRINTS" id="PR00344">
    <property type="entry name" value="BCTRLSENSOR"/>
</dbReference>
<dbReference type="InterPro" id="IPR003661">
    <property type="entry name" value="HisK_dim/P_dom"/>
</dbReference>
<dbReference type="GO" id="GO:0016301">
    <property type="term" value="F:kinase activity"/>
    <property type="evidence" value="ECO:0007669"/>
    <property type="project" value="UniProtKB-KW"/>
</dbReference>
<keyword evidence="5" id="KW-0547">Nucleotide-binding</keyword>
<dbReference type="RefSeq" id="WP_354557338.1">
    <property type="nucleotide sequence ID" value="NZ_JBEPMB010000005.1"/>
</dbReference>
<evidence type="ECO:0000256" key="6">
    <source>
        <dbReference type="ARBA" id="ARBA00022777"/>
    </source>
</evidence>
<evidence type="ECO:0000256" key="5">
    <source>
        <dbReference type="ARBA" id="ARBA00022741"/>
    </source>
</evidence>
<dbReference type="SUPFAM" id="SSF55874">
    <property type="entry name" value="ATPase domain of HSP90 chaperone/DNA topoisomerase II/histidine kinase"/>
    <property type="match status" value="1"/>
</dbReference>
<accession>A0ABV2J258</accession>
<evidence type="ECO:0000259" key="11">
    <source>
        <dbReference type="PROSITE" id="PS50109"/>
    </source>
</evidence>
<dbReference type="EMBL" id="JBEPMB010000005">
    <property type="protein sequence ID" value="MET3614847.1"/>
    <property type="molecule type" value="Genomic_DNA"/>
</dbReference>
<dbReference type="PANTHER" id="PTHR42878:SF7">
    <property type="entry name" value="SENSOR HISTIDINE KINASE GLRK"/>
    <property type="match status" value="1"/>
</dbReference>
<keyword evidence="7" id="KW-0067">ATP-binding</keyword>
<dbReference type="PANTHER" id="PTHR42878">
    <property type="entry name" value="TWO-COMPONENT HISTIDINE KINASE"/>
    <property type="match status" value="1"/>
</dbReference>
<evidence type="ECO:0000256" key="7">
    <source>
        <dbReference type="ARBA" id="ARBA00022840"/>
    </source>
</evidence>
<dbReference type="Gene3D" id="1.10.287.130">
    <property type="match status" value="1"/>
</dbReference>
<sequence length="496" mass="54878">MTINKPFVRNSLIMLFCGSALLVSVVLSAIILISQTQETFNKLVAERVARSAAVDLFSLLQDAETGQRGYLLTMDPAFLKPYDDAVARIPAAEDKLTRAVDRLTDHTHDTPELYDLISQKLQELGTTVDAAQKGDLQAARRTVSDGAGQQLMTSIREKMQAIIGASDLAIRDNVGKHEATSERLQFIIIAAFIAILIVLGGAIYIIMRHVKSLTEARRELMKLNEELEMRVQERTQDVVRANQEIQRYAYIVTHDLRAPLVNIMGFASELDRSIKDVSAYVLADGAPLSPQQVLDARIAVEQDMPEALGFIRSSTSRMDGLINAILKISRDGRRQLKPESIDIKDLAAHCVASQQHRIDEVGGKVELALSSTKLFSDRMSIEQILANLVDNAIKYRSLDRPLRIKIEAVRRGRLVDIVVEDNGRGIEADDLERVFELFRRAGPQDQRGEGIGLAHVRSLARNLGGEIDVRSVPGKGSVFVLTTPTDLTQVLRSLSA</sequence>
<feature type="transmembrane region" description="Helical" evidence="10">
    <location>
        <begin position="186"/>
        <end position="207"/>
    </location>
</feature>
<dbReference type="Gene3D" id="3.30.565.10">
    <property type="entry name" value="Histidine kinase-like ATPase, C-terminal domain"/>
    <property type="match status" value="1"/>
</dbReference>
<protein>
    <recommendedName>
        <fullName evidence="2">histidine kinase</fullName>
        <ecNumber evidence="2">2.7.13.3</ecNumber>
    </recommendedName>
</protein>
<dbReference type="Proteomes" id="UP001549047">
    <property type="component" value="Unassembled WGS sequence"/>
</dbReference>
<dbReference type="InterPro" id="IPR003594">
    <property type="entry name" value="HATPase_dom"/>
</dbReference>
<keyword evidence="9" id="KW-0175">Coiled coil</keyword>
<dbReference type="InterPro" id="IPR036097">
    <property type="entry name" value="HisK_dim/P_sf"/>
</dbReference>
<keyword evidence="13" id="KW-1185">Reference proteome</keyword>
<keyword evidence="8" id="KW-0902">Two-component regulatory system</keyword>
<feature type="transmembrane region" description="Helical" evidence="10">
    <location>
        <begin position="12"/>
        <end position="33"/>
    </location>
</feature>
<evidence type="ECO:0000256" key="3">
    <source>
        <dbReference type="ARBA" id="ARBA00022553"/>
    </source>
</evidence>
<dbReference type="InterPro" id="IPR005467">
    <property type="entry name" value="His_kinase_dom"/>
</dbReference>
<evidence type="ECO:0000256" key="4">
    <source>
        <dbReference type="ARBA" id="ARBA00022679"/>
    </source>
</evidence>
<dbReference type="CDD" id="cd19410">
    <property type="entry name" value="HK9-like_sensor"/>
    <property type="match status" value="1"/>
</dbReference>
<dbReference type="EC" id="2.7.13.3" evidence="2"/>
<dbReference type="InterPro" id="IPR007891">
    <property type="entry name" value="CHASE3"/>
</dbReference>
<dbReference type="CDD" id="cd00075">
    <property type="entry name" value="HATPase"/>
    <property type="match status" value="1"/>
</dbReference>
<keyword evidence="10" id="KW-0472">Membrane</keyword>
<evidence type="ECO:0000256" key="8">
    <source>
        <dbReference type="ARBA" id="ARBA00023012"/>
    </source>
</evidence>
<name>A0ABV2J258_9HYPH</name>
<evidence type="ECO:0000256" key="9">
    <source>
        <dbReference type="SAM" id="Coils"/>
    </source>
</evidence>
<organism evidence="12 13">
    <name type="scientific">Rhizobium aquaticum</name>
    <dbReference type="NCBI Taxonomy" id="1549636"/>
    <lineage>
        <taxon>Bacteria</taxon>
        <taxon>Pseudomonadati</taxon>
        <taxon>Pseudomonadota</taxon>
        <taxon>Alphaproteobacteria</taxon>
        <taxon>Hyphomicrobiales</taxon>
        <taxon>Rhizobiaceae</taxon>
        <taxon>Rhizobium/Agrobacterium group</taxon>
        <taxon>Rhizobium</taxon>
    </lineage>
</organism>
<keyword evidence="10" id="KW-1133">Transmembrane helix</keyword>
<evidence type="ECO:0000313" key="13">
    <source>
        <dbReference type="Proteomes" id="UP001549047"/>
    </source>
</evidence>
<dbReference type="Pfam" id="PF05227">
    <property type="entry name" value="CHASE3"/>
    <property type="match status" value="1"/>
</dbReference>
<dbReference type="InterPro" id="IPR036890">
    <property type="entry name" value="HATPase_C_sf"/>
</dbReference>
<comment type="catalytic activity">
    <reaction evidence="1">
        <text>ATP + protein L-histidine = ADP + protein N-phospho-L-histidine.</text>
        <dbReference type="EC" id="2.7.13.3"/>
    </reaction>
</comment>
<evidence type="ECO:0000313" key="12">
    <source>
        <dbReference type="EMBL" id="MET3614847.1"/>
    </source>
</evidence>
<keyword evidence="4" id="KW-0808">Transferase</keyword>
<dbReference type="PROSITE" id="PS50109">
    <property type="entry name" value="HIS_KIN"/>
    <property type="match status" value="1"/>
</dbReference>
<feature type="coiled-coil region" evidence="9">
    <location>
        <begin position="206"/>
        <end position="244"/>
    </location>
</feature>
<feature type="domain" description="Histidine kinase" evidence="11">
    <location>
        <begin position="251"/>
        <end position="487"/>
    </location>
</feature>
<reference evidence="12 13" key="1">
    <citation type="submission" date="2024-06" db="EMBL/GenBank/DDBJ databases">
        <title>Genomic Encyclopedia of Type Strains, Phase IV (KMG-IV): sequencing the most valuable type-strain genomes for metagenomic binning, comparative biology and taxonomic classification.</title>
        <authorList>
            <person name="Goeker M."/>
        </authorList>
    </citation>
    <scope>NUCLEOTIDE SEQUENCE [LARGE SCALE GENOMIC DNA]</scope>
    <source>
        <strain evidence="12 13">DSM 29780</strain>
    </source>
</reference>